<gene>
    <name evidence="3" type="ORF">JJB74_13385</name>
</gene>
<dbReference type="Gene3D" id="3.90.640.10">
    <property type="entry name" value="Actin, Chain A, domain 4"/>
    <property type="match status" value="1"/>
</dbReference>
<proteinExistence type="predicted"/>
<keyword evidence="2" id="KW-0067">ATP-binding</keyword>
<accession>A0A934W6V7</accession>
<dbReference type="SUPFAM" id="SSF53067">
    <property type="entry name" value="Actin-like ATPase domain"/>
    <property type="match status" value="2"/>
</dbReference>
<dbReference type="InterPro" id="IPR021030">
    <property type="entry name" value="DUF3731"/>
</dbReference>
<comment type="caution">
    <text evidence="3">The sequence shown here is derived from an EMBL/GenBank/DDBJ whole genome shotgun (WGS) entry which is preliminary data.</text>
</comment>
<dbReference type="InterPro" id="IPR043129">
    <property type="entry name" value="ATPase_NBD"/>
</dbReference>
<keyword evidence="1" id="KW-0547">Nucleotide-binding</keyword>
<dbReference type="EMBL" id="JAEPBG010000005">
    <property type="protein sequence ID" value="MBK4735610.1"/>
    <property type="molecule type" value="Genomic_DNA"/>
</dbReference>
<dbReference type="Proteomes" id="UP000622890">
    <property type="component" value="Unassembled WGS sequence"/>
</dbReference>
<dbReference type="GO" id="GO:0140662">
    <property type="term" value="F:ATP-dependent protein folding chaperone"/>
    <property type="evidence" value="ECO:0007669"/>
    <property type="project" value="InterPro"/>
</dbReference>
<dbReference type="CDD" id="cd10170">
    <property type="entry name" value="ASKHA_NBD_HSP70"/>
    <property type="match status" value="1"/>
</dbReference>
<evidence type="ECO:0000313" key="3">
    <source>
        <dbReference type="EMBL" id="MBK4735610.1"/>
    </source>
</evidence>
<sequence>MKGSTERYIVGIDLGTTHTVVAYAAPGEDTIQLFEIEQLVAPGQVAALPLLPSLRYHPATEEFAPADLHLPWSRADEPAVVGTLARRLGAQVPGRLVASAKSWLSHTAVDRTAPILPWGAPEDVPKVSPLEASASYLAHVRHAWNARFAEAPLERQDIVLTIPASFDEGARALTLEAARMAGLGEPHLVEEPQAALQDWLHRHRATLAADLAGSRLILVADVGGGTTDFSLIRVRTENGAPVLDRIGVGQHLMLGGDNMDLVLARLAESRLAPSEPGAAPQRLSASRLSQLTDRCRAAKETLLAADAPESAPITLLGGGSRLIGGSRSTSLGREEARQLLVDGFFPEVPPDETLKSRRGALVEFGLPYASDPAITRHLSDFLCRHADDSRAALGDASNAGMPVPDALLLNGGVFRAEALAERLQSVLAGWRGQPLALLHNDDPDIAVARGAVAYGLARRGSAPRIGGGAARSYFLALEGGEEGICILPRGSAAGAELVLEDRVFGLQLGQPVRFPLASSTGSAQAGQIVSLESVDAQRLPPISTVLPADAGRGKQQIEVRLAAMLTEVGTLQLSCVAVADPQRRWRLEFGLRGAEESGTDDARLPANLPAALERIDRVFGARGPKLPEKEVRQLRLQLEKLLGSRERWDLPLSRRLFDAFMKDARGRRRSADHERIWLNLAGYCLRPGTGYPLDDWRIAELWKIFPDGVQHRADNQVAAEWWTLWRRAAGGLPSDAQLRLLEDFAFNVQADAQERKRRPATLVPGKLDDMLRLAAALERIPGAYKVEIGDWMMEQLRGNPDQRLMLWALGRVGARMPFYGSAHETVAPENASSWLEWLLSLDWRRIEPAAFAAAHIARLTGDRSRDLPDDLREKVAAKLAAIGAAPNWTAMLREVIELDEADQQRALGDSLPPGLRLLR</sequence>
<keyword evidence="4" id="KW-1185">Reference proteome</keyword>
<dbReference type="AlphaFoldDB" id="A0A934W6V7"/>
<evidence type="ECO:0000256" key="2">
    <source>
        <dbReference type="ARBA" id="ARBA00022840"/>
    </source>
</evidence>
<dbReference type="GO" id="GO:0005524">
    <property type="term" value="F:ATP binding"/>
    <property type="evidence" value="ECO:0007669"/>
    <property type="project" value="UniProtKB-KW"/>
</dbReference>
<dbReference type="InterPro" id="IPR013126">
    <property type="entry name" value="Hsp_70_fam"/>
</dbReference>
<dbReference type="RefSeq" id="WP_200592393.1">
    <property type="nucleotide sequence ID" value="NZ_JAEPBG010000005.1"/>
</dbReference>
<evidence type="ECO:0000313" key="4">
    <source>
        <dbReference type="Proteomes" id="UP000622890"/>
    </source>
</evidence>
<organism evidence="3 4">
    <name type="scientific">Noviherbaspirillum pedocola</name>
    <dbReference type="NCBI Taxonomy" id="2801341"/>
    <lineage>
        <taxon>Bacteria</taxon>
        <taxon>Pseudomonadati</taxon>
        <taxon>Pseudomonadota</taxon>
        <taxon>Betaproteobacteria</taxon>
        <taxon>Burkholderiales</taxon>
        <taxon>Oxalobacteraceae</taxon>
        <taxon>Noviherbaspirillum</taxon>
    </lineage>
</organism>
<name>A0A934W6V7_9BURK</name>
<protein>
    <submittedName>
        <fullName evidence="3">Hsp70 family protein</fullName>
    </submittedName>
</protein>
<dbReference type="PANTHER" id="PTHR42749">
    <property type="entry name" value="CELL SHAPE-DETERMINING PROTEIN MREB"/>
    <property type="match status" value="1"/>
</dbReference>
<dbReference type="Gene3D" id="3.30.420.40">
    <property type="match status" value="2"/>
</dbReference>
<dbReference type="PRINTS" id="PR00301">
    <property type="entry name" value="HEATSHOCK70"/>
</dbReference>
<evidence type="ECO:0000256" key="1">
    <source>
        <dbReference type="ARBA" id="ARBA00022741"/>
    </source>
</evidence>
<dbReference type="Pfam" id="PF12531">
    <property type="entry name" value="DUF3731"/>
    <property type="match status" value="1"/>
</dbReference>
<reference evidence="3" key="1">
    <citation type="submission" date="2021-01" db="EMBL/GenBank/DDBJ databases">
        <title>Genome sequence of strain Noviherbaspirillum sp. DKR-6.</title>
        <authorList>
            <person name="Chaudhary D.K."/>
        </authorList>
    </citation>
    <scope>NUCLEOTIDE SEQUENCE</scope>
    <source>
        <strain evidence="3">DKR-6</strain>
    </source>
</reference>
<dbReference type="Pfam" id="PF00012">
    <property type="entry name" value="HSP70"/>
    <property type="match status" value="1"/>
</dbReference>
<dbReference type="PANTHER" id="PTHR42749:SF1">
    <property type="entry name" value="CELL SHAPE-DETERMINING PROTEIN MREB"/>
    <property type="match status" value="1"/>
</dbReference>